<protein>
    <recommendedName>
        <fullName evidence="6">RNA polymerase II subunit A C-terminal domain phosphatase</fullName>
        <ecNumber evidence="6">3.1.3.16</ecNumber>
    </recommendedName>
</protein>
<gene>
    <name evidence="10" type="ORF">GNLVRS02_ARAD1D15972g</name>
</gene>
<evidence type="ECO:0000256" key="2">
    <source>
        <dbReference type="ARBA" id="ARBA00022801"/>
    </source>
</evidence>
<feature type="compositionally biased region" description="Basic and acidic residues" evidence="7">
    <location>
        <begin position="418"/>
        <end position="427"/>
    </location>
</feature>
<dbReference type="PANTHER" id="PTHR23081:SF36">
    <property type="entry name" value="RNA POLYMERASE II SUBUNIT A C-TERMINAL DOMAIN PHOSPHATASE"/>
    <property type="match status" value="1"/>
</dbReference>
<dbReference type="GO" id="GO:0008420">
    <property type="term" value="F:RNA polymerase II CTD heptapeptide repeat phosphatase activity"/>
    <property type="evidence" value="ECO:0007669"/>
    <property type="project" value="UniProtKB-UniRule"/>
</dbReference>
<accession>A0A060TEL8</accession>
<feature type="compositionally biased region" description="Basic and acidic residues" evidence="7">
    <location>
        <begin position="693"/>
        <end position="715"/>
    </location>
</feature>
<dbReference type="InterPro" id="IPR039189">
    <property type="entry name" value="Fcp1"/>
</dbReference>
<dbReference type="Pfam" id="PF00533">
    <property type="entry name" value="BRCT"/>
    <property type="match status" value="1"/>
</dbReference>
<feature type="region of interest" description="Disordered" evidence="7">
    <location>
        <begin position="341"/>
        <end position="383"/>
    </location>
</feature>
<dbReference type="AlphaFoldDB" id="A0A060TEL8"/>
<evidence type="ECO:0000256" key="7">
    <source>
        <dbReference type="SAM" id="MobiDB-lite"/>
    </source>
</evidence>
<feature type="domain" description="FCP1 homology" evidence="9">
    <location>
        <begin position="161"/>
        <end position="345"/>
    </location>
</feature>
<sequence length="750" mass="83874">MLEPTDVFLPASTYFPVTITNVCVREGGDVDRHATIVHYKYYSVVEEGEDDNGEPNKVTKEFFSSFETPISGNVASVLVSEGDEVQDSKTPVARILEPCTHAVQYGGLCALCGASLDEEQDYSEFSNKDRAPIAMSHDTNGLKVSYNEAERIEKTTTERLLADRKLILVVDLDQTVIHAAVDPTIGEWMKDPTNPNYEAVKDVQSFNLEERIPGPPGSSGVTTTTCWYYVKVRPGLKEFLETMNQKYEMHVYTMATKAYARAIAKIIDPEAKYFGDRILSRDESGSLLQKSLKRLFPVSTSMVAIIDDRGDVWKWSPNLVKVIPYNFFVGIGDINSSFLPRRNGLLEPTRPDIKVKEVDDDGDKEKASKEEGGETESQSQSPIEQLVEIAGGEDNVELLEVQSTERSEAIEVQQTERPLAKLQRDLEQSEDEDEGESKDQAEDEAASGTNGNGDNNEAVNGKDTKETSSSSHHKHILVDNDKELSNLQAVLINVHEEYYKDFDKNKQQRPEPDTSIIIPRIRKQVFKGCVFLFSGVLPLGTNLDSADIVQWVRSFGAVVVADFVDTITHVIAASGGTKKVQQAAQVPHIKIVSTNWLFACISKWARVPEDEFAIKVDPNAKFDLTRPENQDMDEDDIDEEEFVNSLNADNMNWDDINKEVEDFMNSSDDEDDNDGDDDEDDEDDEDDNDNDNGDAHESEDKADTTNGSVDKKRPLSEAPEEPQSSTKRPKTDDNDYDEDELAKELEDDLL</sequence>
<evidence type="ECO:0000259" key="8">
    <source>
        <dbReference type="PROSITE" id="PS50172"/>
    </source>
</evidence>
<reference evidence="10" key="1">
    <citation type="submission" date="2014-02" db="EMBL/GenBank/DDBJ databases">
        <authorList>
            <person name="Genoscope - CEA"/>
        </authorList>
    </citation>
    <scope>NUCLEOTIDE SEQUENCE</scope>
    <source>
        <strain evidence="10">LS3</strain>
    </source>
</reference>
<evidence type="ECO:0000313" key="10">
    <source>
        <dbReference type="EMBL" id="CDP37636.1"/>
    </source>
</evidence>
<dbReference type="SUPFAM" id="SSF52113">
    <property type="entry name" value="BRCT domain"/>
    <property type="match status" value="1"/>
</dbReference>
<feature type="compositionally biased region" description="Acidic residues" evidence="7">
    <location>
        <begin position="667"/>
        <end position="692"/>
    </location>
</feature>
<dbReference type="SMART" id="SM00577">
    <property type="entry name" value="CPDc"/>
    <property type="match status" value="1"/>
</dbReference>
<dbReference type="EMBL" id="HG937694">
    <property type="protein sequence ID" value="CDP37636.1"/>
    <property type="molecule type" value="Genomic_DNA"/>
</dbReference>
<dbReference type="NCBIfam" id="TIGR02250">
    <property type="entry name" value="FCP1_euk"/>
    <property type="match status" value="1"/>
</dbReference>
<dbReference type="GO" id="GO:0005634">
    <property type="term" value="C:nucleus"/>
    <property type="evidence" value="ECO:0007669"/>
    <property type="project" value="UniProtKB-SubCell"/>
</dbReference>
<comment type="function">
    <text evidence="6">This promotes the activity of RNA polymerase II.</text>
</comment>
<evidence type="ECO:0000256" key="5">
    <source>
        <dbReference type="ARBA" id="ARBA00048336"/>
    </source>
</evidence>
<dbReference type="PANTHER" id="PTHR23081">
    <property type="entry name" value="RNA POLYMERASE II CTD PHOSPHATASE"/>
    <property type="match status" value="1"/>
</dbReference>
<proteinExistence type="predicted"/>
<evidence type="ECO:0000256" key="1">
    <source>
        <dbReference type="ARBA" id="ARBA00004123"/>
    </source>
</evidence>
<dbReference type="InterPro" id="IPR004274">
    <property type="entry name" value="FCP1_dom"/>
</dbReference>
<feature type="region of interest" description="Disordered" evidence="7">
    <location>
        <begin position="407"/>
        <end position="478"/>
    </location>
</feature>
<dbReference type="InterPro" id="IPR036412">
    <property type="entry name" value="HAD-like_sf"/>
</dbReference>
<dbReference type="PROSITE" id="PS50172">
    <property type="entry name" value="BRCT"/>
    <property type="match status" value="1"/>
</dbReference>
<comment type="catalytic activity">
    <reaction evidence="4 6">
        <text>O-phospho-L-seryl-[protein] + H2O = L-seryl-[protein] + phosphate</text>
        <dbReference type="Rhea" id="RHEA:20629"/>
        <dbReference type="Rhea" id="RHEA-COMP:9863"/>
        <dbReference type="Rhea" id="RHEA-COMP:11604"/>
        <dbReference type="ChEBI" id="CHEBI:15377"/>
        <dbReference type="ChEBI" id="CHEBI:29999"/>
        <dbReference type="ChEBI" id="CHEBI:43474"/>
        <dbReference type="ChEBI" id="CHEBI:83421"/>
        <dbReference type="EC" id="3.1.3.16"/>
    </reaction>
</comment>
<evidence type="ECO:0000256" key="6">
    <source>
        <dbReference type="RuleBase" id="RU366066"/>
    </source>
</evidence>
<dbReference type="FunFam" id="3.40.50.1000:FF:000142">
    <property type="entry name" value="Similar to FCP1-like phosphatase"/>
    <property type="match status" value="1"/>
</dbReference>
<feature type="compositionally biased region" description="Acidic residues" evidence="7">
    <location>
        <begin position="428"/>
        <end position="445"/>
    </location>
</feature>
<dbReference type="InterPro" id="IPR036420">
    <property type="entry name" value="BRCT_dom_sf"/>
</dbReference>
<dbReference type="PhylomeDB" id="A0A060TEL8"/>
<feature type="domain" description="BRCT" evidence="8">
    <location>
        <begin position="521"/>
        <end position="614"/>
    </location>
</feature>
<reference evidence="10" key="2">
    <citation type="submission" date="2014-06" db="EMBL/GenBank/DDBJ databases">
        <title>The complete genome of Blastobotrys (Arxula) adeninivorans LS3 - a yeast of biotechnological interest.</title>
        <authorList>
            <person name="Kunze G."/>
            <person name="Gaillardin C."/>
            <person name="Czernicka M."/>
            <person name="Durrens P."/>
            <person name="Martin T."/>
            <person name="Boer E."/>
            <person name="Gabaldon T."/>
            <person name="Cruz J."/>
            <person name="Talla E."/>
            <person name="Marck C."/>
            <person name="Goffeau A."/>
            <person name="Barbe V."/>
            <person name="Baret P."/>
            <person name="Baronian K."/>
            <person name="Beier S."/>
            <person name="Bleykasten C."/>
            <person name="Bode R."/>
            <person name="Casaregola S."/>
            <person name="Despons L."/>
            <person name="Fairhead C."/>
            <person name="Giersberg M."/>
            <person name="Gierski P."/>
            <person name="Hahnel U."/>
            <person name="Hartmann A."/>
            <person name="Jankowska D."/>
            <person name="Jubin C."/>
            <person name="Jung P."/>
            <person name="Lafontaine I."/>
            <person name="Leh-Louis V."/>
            <person name="Lemaire M."/>
            <person name="Marcet-Houben M."/>
            <person name="Mascher M."/>
            <person name="Morel G."/>
            <person name="Richard G.-F."/>
            <person name="Riechen J."/>
            <person name="Sacerdot C."/>
            <person name="Sarkar A."/>
            <person name="Savel G."/>
            <person name="Schacherer J."/>
            <person name="Sherman D."/>
            <person name="Straub M.-L."/>
            <person name="Stein N."/>
            <person name="Thierry A."/>
            <person name="Trautwein-Schult A."/>
            <person name="Westhof E."/>
            <person name="Worch S."/>
            <person name="Dujon B."/>
            <person name="Souciet J.-L."/>
            <person name="Wincker P."/>
            <person name="Scholz U."/>
            <person name="Neuveglise N."/>
        </authorList>
    </citation>
    <scope>NUCLEOTIDE SEQUENCE</scope>
    <source>
        <strain evidence="10">LS3</strain>
    </source>
</reference>
<dbReference type="EC" id="3.1.3.16" evidence="6"/>
<evidence type="ECO:0000256" key="3">
    <source>
        <dbReference type="ARBA" id="ARBA00023242"/>
    </source>
</evidence>
<feature type="region of interest" description="Disordered" evidence="7">
    <location>
        <begin position="664"/>
        <end position="750"/>
    </location>
</feature>
<evidence type="ECO:0000256" key="4">
    <source>
        <dbReference type="ARBA" id="ARBA00047761"/>
    </source>
</evidence>
<dbReference type="PROSITE" id="PS50969">
    <property type="entry name" value="FCP1"/>
    <property type="match status" value="1"/>
</dbReference>
<dbReference type="InterPro" id="IPR023214">
    <property type="entry name" value="HAD_sf"/>
</dbReference>
<comment type="catalytic activity">
    <reaction evidence="5 6">
        <text>O-phospho-L-threonyl-[protein] + H2O = L-threonyl-[protein] + phosphate</text>
        <dbReference type="Rhea" id="RHEA:47004"/>
        <dbReference type="Rhea" id="RHEA-COMP:11060"/>
        <dbReference type="Rhea" id="RHEA-COMP:11605"/>
        <dbReference type="ChEBI" id="CHEBI:15377"/>
        <dbReference type="ChEBI" id="CHEBI:30013"/>
        <dbReference type="ChEBI" id="CHEBI:43474"/>
        <dbReference type="ChEBI" id="CHEBI:61977"/>
        <dbReference type="EC" id="3.1.3.16"/>
    </reaction>
</comment>
<organism evidence="10">
    <name type="scientific">Blastobotrys adeninivorans</name>
    <name type="common">Yeast</name>
    <name type="synonym">Arxula adeninivorans</name>
    <dbReference type="NCBI Taxonomy" id="409370"/>
    <lineage>
        <taxon>Eukaryota</taxon>
        <taxon>Fungi</taxon>
        <taxon>Dikarya</taxon>
        <taxon>Ascomycota</taxon>
        <taxon>Saccharomycotina</taxon>
        <taxon>Dipodascomycetes</taxon>
        <taxon>Dipodascales</taxon>
        <taxon>Trichomonascaceae</taxon>
        <taxon>Blastobotrys</taxon>
    </lineage>
</organism>
<dbReference type="CDD" id="cd07521">
    <property type="entry name" value="HAD_FCP1-like"/>
    <property type="match status" value="1"/>
</dbReference>
<dbReference type="InterPro" id="IPR011947">
    <property type="entry name" value="FCP1_euk"/>
</dbReference>
<dbReference type="Gene3D" id="3.40.50.1000">
    <property type="entry name" value="HAD superfamily/HAD-like"/>
    <property type="match status" value="1"/>
</dbReference>
<dbReference type="Gene3D" id="3.40.50.10190">
    <property type="entry name" value="BRCT domain"/>
    <property type="match status" value="1"/>
</dbReference>
<dbReference type="InterPro" id="IPR001357">
    <property type="entry name" value="BRCT_dom"/>
</dbReference>
<dbReference type="SUPFAM" id="SSF56784">
    <property type="entry name" value="HAD-like"/>
    <property type="match status" value="1"/>
</dbReference>
<comment type="subcellular location">
    <subcellularLocation>
        <location evidence="1 6">Nucleus</location>
    </subcellularLocation>
</comment>
<feature type="compositionally biased region" description="Polar residues" evidence="7">
    <location>
        <begin position="447"/>
        <end position="458"/>
    </location>
</feature>
<evidence type="ECO:0000259" key="9">
    <source>
        <dbReference type="PROSITE" id="PS50969"/>
    </source>
</evidence>
<feature type="compositionally biased region" description="Basic and acidic residues" evidence="7">
    <location>
        <begin position="349"/>
        <end position="372"/>
    </location>
</feature>
<keyword evidence="2 6" id="KW-0378">Hydrolase</keyword>
<keyword evidence="3 6" id="KW-0539">Nucleus</keyword>
<feature type="compositionally biased region" description="Acidic residues" evidence="7">
    <location>
        <begin position="734"/>
        <end position="750"/>
    </location>
</feature>
<name>A0A060TEL8_BLAAD</name>
<dbReference type="CDD" id="cd17729">
    <property type="entry name" value="BRCT_CTDP1"/>
    <property type="match status" value="1"/>
</dbReference>
<dbReference type="Pfam" id="PF03031">
    <property type="entry name" value="NIF"/>
    <property type="match status" value="1"/>
</dbReference>
<dbReference type="SMART" id="SM00292">
    <property type="entry name" value="BRCT"/>
    <property type="match status" value="1"/>
</dbReference>